<evidence type="ECO:0000256" key="7">
    <source>
        <dbReference type="ARBA" id="ARBA00022989"/>
    </source>
</evidence>
<dbReference type="InterPro" id="IPR033479">
    <property type="entry name" value="dCache_1"/>
</dbReference>
<dbReference type="Pfam" id="PF02743">
    <property type="entry name" value="dCache_1"/>
    <property type="match status" value="1"/>
</dbReference>
<dbReference type="InterPro" id="IPR036890">
    <property type="entry name" value="HATPase_C_sf"/>
</dbReference>
<dbReference type="SUPFAM" id="SSF55874">
    <property type="entry name" value="ATPase domain of HSP90 chaperone/DNA topoisomerase II/histidine kinase"/>
    <property type="match status" value="1"/>
</dbReference>
<dbReference type="Gene3D" id="1.10.8.500">
    <property type="entry name" value="HAMP domain in histidine kinase"/>
    <property type="match status" value="1"/>
</dbReference>
<evidence type="ECO:0000256" key="1">
    <source>
        <dbReference type="ARBA" id="ARBA00004651"/>
    </source>
</evidence>
<dbReference type="EMBL" id="JAQAGZ010000016">
    <property type="protein sequence ID" value="MCZ8515185.1"/>
    <property type="molecule type" value="Genomic_DNA"/>
</dbReference>
<dbReference type="InterPro" id="IPR010559">
    <property type="entry name" value="Sig_transdc_His_kin_internal"/>
</dbReference>
<dbReference type="CDD" id="cd06225">
    <property type="entry name" value="HAMP"/>
    <property type="match status" value="1"/>
</dbReference>
<keyword evidence="7 9" id="KW-1133">Transmembrane helix</keyword>
<dbReference type="Pfam" id="PF06580">
    <property type="entry name" value="His_kinase"/>
    <property type="match status" value="1"/>
</dbReference>
<evidence type="ECO:0000259" key="10">
    <source>
        <dbReference type="PROSITE" id="PS50885"/>
    </source>
</evidence>
<dbReference type="InterPro" id="IPR003660">
    <property type="entry name" value="HAMP_dom"/>
</dbReference>
<dbReference type="SUPFAM" id="SSF158472">
    <property type="entry name" value="HAMP domain-like"/>
    <property type="match status" value="1"/>
</dbReference>
<dbReference type="Proteomes" id="UP001527882">
    <property type="component" value="Unassembled WGS sequence"/>
</dbReference>
<evidence type="ECO:0000256" key="5">
    <source>
        <dbReference type="ARBA" id="ARBA00022692"/>
    </source>
</evidence>
<keyword evidence="2" id="KW-1003">Cell membrane</keyword>
<name>A0ABT4QES5_9BACL</name>
<dbReference type="GO" id="GO:0016301">
    <property type="term" value="F:kinase activity"/>
    <property type="evidence" value="ECO:0007669"/>
    <property type="project" value="UniProtKB-KW"/>
</dbReference>
<proteinExistence type="predicted"/>
<dbReference type="PANTHER" id="PTHR34220">
    <property type="entry name" value="SENSOR HISTIDINE KINASE YPDA"/>
    <property type="match status" value="1"/>
</dbReference>
<accession>A0ABT4QES5</accession>
<keyword evidence="3" id="KW-0597">Phosphoprotein</keyword>
<evidence type="ECO:0000256" key="3">
    <source>
        <dbReference type="ARBA" id="ARBA00022553"/>
    </source>
</evidence>
<dbReference type="Gene3D" id="3.30.450.20">
    <property type="entry name" value="PAS domain"/>
    <property type="match status" value="1"/>
</dbReference>
<sequence length="597" mass="67863">MKLNPFRLYSVSLRKKSIGIFLLLVTLPSLLVGSAVLTRYDAILRQQFADSMEKNLNTIEMNLYEKIKAVDDITDYMIYQKDFRDFMQTTETPATMDQLNNDRTAIEGFAAFQLMSKSYIKSISLLGQSGNRMHLGEPVEGPEQQWIDQAKANKGGIVWSDSYPLVSGWTGPKRVVSLFRMINSFDDLTKSVGMVVIRLNESEISALLSAAVPEEQGSIFILRPDGKVLLDRNTQRVGQPYPDAKLLGAIRNSPDKVISFNTNGSSYLVFNQQMRLTHWNIVTMIKDETIVAKTNALKVSLQILLLVVVIFGLVALIGFELTIIRPMLELKKETSRLKTGDFSARVTVRSRDEIGELGRQFNNMVQTIKDLIDNKYRLELRQKESELRILQSQMDPHFLYNTLDMIRWTARLEKAPETSQLIEALSGFFRSSMNREKRYTTLADELEFVRSYLNLQQKRMGDKLAFSLFMESSLEAAVVPRRLIQPLVENSIKHGFHRKRKAQIAVRCYREGQSDLIIDVTDTGTGFPEERLRAIRLALEEKKSDPTIMGHAIFNIHELITIVYGSGYGVDIPIELNRSGACVRLRISIQSIGQEAI</sequence>
<feature type="transmembrane region" description="Helical" evidence="9">
    <location>
        <begin position="303"/>
        <end position="328"/>
    </location>
</feature>
<feature type="domain" description="HAMP" evidence="10">
    <location>
        <begin position="321"/>
        <end position="373"/>
    </location>
</feature>
<dbReference type="Pfam" id="PF00672">
    <property type="entry name" value="HAMP"/>
    <property type="match status" value="1"/>
</dbReference>
<keyword evidence="5 9" id="KW-0812">Transmembrane</keyword>
<evidence type="ECO:0000256" key="9">
    <source>
        <dbReference type="SAM" id="Phobius"/>
    </source>
</evidence>
<keyword evidence="8 9" id="KW-0472">Membrane</keyword>
<reference evidence="11 12" key="1">
    <citation type="submission" date="2022-12" db="EMBL/GenBank/DDBJ databases">
        <title>Draft genome sequence of Paenibacillus sp. dW9.</title>
        <authorList>
            <person name="Choi E.-W."/>
            <person name="Kim D.-U."/>
        </authorList>
    </citation>
    <scope>NUCLEOTIDE SEQUENCE [LARGE SCALE GENOMIC DNA]</scope>
    <source>
        <strain evidence="12">dW9</strain>
    </source>
</reference>
<dbReference type="Pfam" id="PF02518">
    <property type="entry name" value="HATPase_c"/>
    <property type="match status" value="1"/>
</dbReference>
<keyword evidence="12" id="KW-1185">Reference proteome</keyword>
<keyword evidence="6 11" id="KW-0418">Kinase</keyword>
<evidence type="ECO:0000256" key="6">
    <source>
        <dbReference type="ARBA" id="ARBA00022777"/>
    </source>
</evidence>
<comment type="subcellular location">
    <subcellularLocation>
        <location evidence="1">Cell membrane</location>
        <topology evidence="1">Multi-pass membrane protein</topology>
    </subcellularLocation>
</comment>
<keyword evidence="4" id="KW-0808">Transferase</keyword>
<dbReference type="PROSITE" id="PS50885">
    <property type="entry name" value="HAMP"/>
    <property type="match status" value="1"/>
</dbReference>
<dbReference type="PANTHER" id="PTHR34220:SF7">
    <property type="entry name" value="SENSOR HISTIDINE KINASE YPDA"/>
    <property type="match status" value="1"/>
</dbReference>
<evidence type="ECO:0000256" key="8">
    <source>
        <dbReference type="ARBA" id="ARBA00023136"/>
    </source>
</evidence>
<organism evidence="11 12">
    <name type="scientific">Paenibacillus gyeongsangnamensis</name>
    <dbReference type="NCBI Taxonomy" id="3388067"/>
    <lineage>
        <taxon>Bacteria</taxon>
        <taxon>Bacillati</taxon>
        <taxon>Bacillota</taxon>
        <taxon>Bacilli</taxon>
        <taxon>Bacillales</taxon>
        <taxon>Paenibacillaceae</taxon>
        <taxon>Paenibacillus</taxon>
    </lineage>
</organism>
<evidence type="ECO:0000313" key="11">
    <source>
        <dbReference type="EMBL" id="MCZ8515185.1"/>
    </source>
</evidence>
<dbReference type="RefSeq" id="WP_269883718.1">
    <property type="nucleotide sequence ID" value="NZ_JAQAGZ010000016.1"/>
</dbReference>
<gene>
    <name evidence="11" type="ORF">O9H85_22740</name>
</gene>
<evidence type="ECO:0000313" key="12">
    <source>
        <dbReference type="Proteomes" id="UP001527882"/>
    </source>
</evidence>
<dbReference type="InterPro" id="IPR003594">
    <property type="entry name" value="HATPase_dom"/>
</dbReference>
<evidence type="ECO:0000256" key="4">
    <source>
        <dbReference type="ARBA" id="ARBA00022679"/>
    </source>
</evidence>
<dbReference type="SMART" id="SM00304">
    <property type="entry name" value="HAMP"/>
    <property type="match status" value="1"/>
</dbReference>
<dbReference type="Gene3D" id="3.30.565.10">
    <property type="entry name" value="Histidine kinase-like ATPase, C-terminal domain"/>
    <property type="match status" value="1"/>
</dbReference>
<comment type="caution">
    <text evidence="11">The sequence shown here is derived from an EMBL/GenBank/DDBJ whole genome shotgun (WGS) entry which is preliminary data.</text>
</comment>
<dbReference type="InterPro" id="IPR050640">
    <property type="entry name" value="Bact_2-comp_sensor_kinase"/>
</dbReference>
<protein>
    <submittedName>
        <fullName evidence="11">Histidine kinase</fullName>
    </submittedName>
</protein>
<evidence type="ECO:0000256" key="2">
    <source>
        <dbReference type="ARBA" id="ARBA00022475"/>
    </source>
</evidence>